<keyword evidence="3 6" id="KW-0472">Membrane</keyword>
<dbReference type="EMBL" id="MU155132">
    <property type="protein sequence ID" value="KAF9486086.1"/>
    <property type="molecule type" value="Genomic_DNA"/>
</dbReference>
<accession>A0A9P5ZER1</accession>
<sequence>MSDLLGSDFSSSFHSANNDEIDFDAAASAFPDISLDGSTDLPAVPTLNAGRTNSGFSFEDFDSEPSVQQSNVKVTGDDEIDKFESEFPDIEVPSFTSPPQQQSYTATFAPQPQPSAFSSTPILNQTIEDEPQVIKDWRERQQAEIAARDEESKARRNETIDKAERAIEEFYENYAKKKERSIRDNKNSEAEYVAELQASLSTGTTWERICNLIELQNSQSKTIARTGAGTTDLTRFKEVLLRLKREGDAAPGAAGY</sequence>
<dbReference type="GO" id="GO:0005198">
    <property type="term" value="F:structural molecule activity"/>
    <property type="evidence" value="ECO:0007669"/>
    <property type="project" value="InterPro"/>
</dbReference>
<evidence type="ECO:0000313" key="9">
    <source>
        <dbReference type="EMBL" id="KAF9486086.1"/>
    </source>
</evidence>
<dbReference type="GO" id="GO:0030132">
    <property type="term" value="C:clathrin coat of coated pit"/>
    <property type="evidence" value="ECO:0007669"/>
    <property type="project" value="InterPro"/>
</dbReference>
<dbReference type="GO" id="GO:0006886">
    <property type="term" value="P:intracellular protein transport"/>
    <property type="evidence" value="ECO:0007669"/>
    <property type="project" value="InterPro"/>
</dbReference>
<proteinExistence type="inferred from homology"/>
<keyword evidence="7" id="KW-0175">Coiled coil</keyword>
<evidence type="ECO:0000256" key="4">
    <source>
        <dbReference type="ARBA" id="ARBA00023176"/>
    </source>
</evidence>
<reference evidence="9" key="1">
    <citation type="submission" date="2020-11" db="EMBL/GenBank/DDBJ databases">
        <authorList>
            <consortium name="DOE Joint Genome Institute"/>
            <person name="Ahrendt S."/>
            <person name="Riley R."/>
            <person name="Andreopoulos W."/>
            <person name="Labutti K."/>
            <person name="Pangilinan J."/>
            <person name="Ruiz-Duenas F.J."/>
            <person name="Barrasa J.M."/>
            <person name="Sanchez-Garcia M."/>
            <person name="Camarero S."/>
            <person name="Miyauchi S."/>
            <person name="Serrano A."/>
            <person name="Linde D."/>
            <person name="Babiker R."/>
            <person name="Drula E."/>
            <person name="Ayuso-Fernandez I."/>
            <person name="Pacheco R."/>
            <person name="Padilla G."/>
            <person name="Ferreira P."/>
            <person name="Barriuso J."/>
            <person name="Kellner H."/>
            <person name="Castanera R."/>
            <person name="Alfaro M."/>
            <person name="Ramirez L."/>
            <person name="Pisabarro A.G."/>
            <person name="Kuo A."/>
            <person name="Tritt A."/>
            <person name="Lipzen A."/>
            <person name="He G."/>
            <person name="Yan M."/>
            <person name="Ng V."/>
            <person name="Cullen D."/>
            <person name="Martin F."/>
            <person name="Rosso M.-N."/>
            <person name="Henrissat B."/>
            <person name="Hibbett D."/>
            <person name="Martinez A.T."/>
            <person name="Grigoriev I.V."/>
        </authorList>
    </citation>
    <scope>NUCLEOTIDE SEQUENCE</scope>
    <source>
        <strain evidence="9">CIRM-BRFM 674</strain>
    </source>
</reference>
<feature type="coiled-coil region" evidence="7">
    <location>
        <begin position="153"/>
        <end position="191"/>
    </location>
</feature>
<evidence type="ECO:0000256" key="6">
    <source>
        <dbReference type="RuleBase" id="RU363137"/>
    </source>
</evidence>
<gene>
    <name evidence="9" type="ORF">BDN70DRAFT_916605</name>
</gene>
<feature type="region of interest" description="Disordered" evidence="8">
    <location>
        <begin position="32"/>
        <end position="74"/>
    </location>
</feature>
<comment type="subcellular location">
    <subcellularLocation>
        <location evidence="1 6">Cytoplasmic vesicle membrane</location>
        <topology evidence="1 6">Peripheral membrane protein</topology>
        <orientation evidence="1 6">Cytoplasmic side</orientation>
    </subcellularLocation>
    <subcellularLocation>
        <location evidence="6">Membrane</location>
        <location evidence="6">Coated pit</location>
        <topology evidence="6">Peripheral membrane protein</topology>
        <orientation evidence="6">Cytoplasmic side</orientation>
    </subcellularLocation>
    <text evidence="6">Cytoplasmic face of coated pits and vesicles.</text>
</comment>
<evidence type="ECO:0000256" key="7">
    <source>
        <dbReference type="SAM" id="Coils"/>
    </source>
</evidence>
<evidence type="ECO:0000256" key="8">
    <source>
        <dbReference type="SAM" id="MobiDB-lite"/>
    </source>
</evidence>
<protein>
    <recommendedName>
        <fullName evidence="6">Clathrin light chain</fullName>
    </recommendedName>
</protein>
<feature type="region of interest" description="Disordered" evidence="8">
    <location>
        <begin position="90"/>
        <end position="117"/>
    </location>
</feature>
<comment type="caution">
    <text evidence="9">The sequence shown here is derived from an EMBL/GenBank/DDBJ whole genome shotgun (WGS) entry which is preliminary data.</text>
</comment>
<dbReference type="GO" id="GO:0032050">
    <property type="term" value="F:clathrin heavy chain binding"/>
    <property type="evidence" value="ECO:0007669"/>
    <property type="project" value="TreeGrafter"/>
</dbReference>
<dbReference type="Proteomes" id="UP000807469">
    <property type="component" value="Unassembled WGS sequence"/>
</dbReference>
<evidence type="ECO:0000256" key="5">
    <source>
        <dbReference type="ARBA" id="ARBA00023329"/>
    </source>
</evidence>
<evidence type="ECO:0000256" key="1">
    <source>
        <dbReference type="ARBA" id="ARBA00004180"/>
    </source>
</evidence>
<comment type="function">
    <text evidence="6">Clathrin is the major protein of the polyhedral coat of coated pits and vesicles.</text>
</comment>
<evidence type="ECO:0000256" key="2">
    <source>
        <dbReference type="ARBA" id="ARBA00005263"/>
    </source>
</evidence>
<dbReference type="OrthoDB" id="5512at2759"/>
<name>A0A9P5ZER1_9AGAR</name>
<dbReference type="PANTHER" id="PTHR10639">
    <property type="entry name" value="CLATHRIN LIGHT CHAIN"/>
    <property type="match status" value="1"/>
</dbReference>
<keyword evidence="10" id="KW-1185">Reference proteome</keyword>
<comment type="similarity">
    <text evidence="2 6">Belongs to the clathrin light chain family.</text>
</comment>
<organism evidence="9 10">
    <name type="scientific">Pholiota conissans</name>
    <dbReference type="NCBI Taxonomy" id="109636"/>
    <lineage>
        <taxon>Eukaryota</taxon>
        <taxon>Fungi</taxon>
        <taxon>Dikarya</taxon>
        <taxon>Basidiomycota</taxon>
        <taxon>Agaricomycotina</taxon>
        <taxon>Agaricomycetes</taxon>
        <taxon>Agaricomycetidae</taxon>
        <taxon>Agaricales</taxon>
        <taxon>Agaricineae</taxon>
        <taxon>Strophariaceae</taxon>
        <taxon>Pholiota</taxon>
    </lineage>
</organism>
<evidence type="ECO:0000256" key="3">
    <source>
        <dbReference type="ARBA" id="ARBA00023136"/>
    </source>
</evidence>
<keyword evidence="5 6" id="KW-0968">Cytoplasmic vesicle</keyword>
<dbReference type="GO" id="GO:0030130">
    <property type="term" value="C:clathrin coat of trans-Golgi network vesicle"/>
    <property type="evidence" value="ECO:0007669"/>
    <property type="project" value="InterPro"/>
</dbReference>
<dbReference type="Pfam" id="PF01086">
    <property type="entry name" value="Clathrin_lg_ch"/>
    <property type="match status" value="1"/>
</dbReference>
<evidence type="ECO:0000313" key="10">
    <source>
        <dbReference type="Proteomes" id="UP000807469"/>
    </source>
</evidence>
<dbReference type="AlphaFoldDB" id="A0A9P5ZER1"/>
<feature type="compositionally biased region" description="Polar residues" evidence="8">
    <location>
        <begin position="94"/>
        <end position="117"/>
    </location>
</feature>
<dbReference type="InterPro" id="IPR000996">
    <property type="entry name" value="Clathrin_L-chain"/>
</dbReference>
<keyword evidence="4 6" id="KW-0168">Coated pit</keyword>
<dbReference type="PANTHER" id="PTHR10639:SF7">
    <property type="entry name" value="CLATHRIN LIGHT CHAIN"/>
    <property type="match status" value="1"/>
</dbReference>
<dbReference type="GO" id="GO:0072583">
    <property type="term" value="P:clathrin-dependent endocytosis"/>
    <property type="evidence" value="ECO:0007669"/>
    <property type="project" value="TreeGrafter"/>
</dbReference>